<evidence type="ECO:0000313" key="1">
    <source>
        <dbReference type="EMBL" id="GBP26521.1"/>
    </source>
</evidence>
<dbReference type="AlphaFoldDB" id="A0A4C1UJ69"/>
<proteinExistence type="predicted"/>
<gene>
    <name evidence="1" type="ORF">EVAR_86023_1</name>
</gene>
<sequence>MLRLKLKARRILDREDSSRAGRRAPLLRPFNIQSRSGSYREEAAHVRFKSTLSVAYAADRAPSTAEDDAAGADTLNPVNIQPSTRTAYTENSTMTFIYIAALRWVATDVVTDVVINADTSALRQSLS</sequence>
<evidence type="ECO:0000313" key="2">
    <source>
        <dbReference type="Proteomes" id="UP000299102"/>
    </source>
</evidence>
<reference evidence="1 2" key="1">
    <citation type="journal article" date="2019" name="Commun. Biol.">
        <title>The bagworm genome reveals a unique fibroin gene that provides high tensile strength.</title>
        <authorList>
            <person name="Kono N."/>
            <person name="Nakamura H."/>
            <person name="Ohtoshi R."/>
            <person name="Tomita M."/>
            <person name="Numata K."/>
            <person name="Arakawa K."/>
        </authorList>
    </citation>
    <scope>NUCLEOTIDE SEQUENCE [LARGE SCALE GENOMIC DNA]</scope>
</reference>
<dbReference type="EMBL" id="BGZK01000181">
    <property type="protein sequence ID" value="GBP26521.1"/>
    <property type="molecule type" value="Genomic_DNA"/>
</dbReference>
<accession>A0A4C1UJ69</accession>
<keyword evidence="2" id="KW-1185">Reference proteome</keyword>
<dbReference type="Proteomes" id="UP000299102">
    <property type="component" value="Unassembled WGS sequence"/>
</dbReference>
<comment type="caution">
    <text evidence="1">The sequence shown here is derived from an EMBL/GenBank/DDBJ whole genome shotgun (WGS) entry which is preliminary data.</text>
</comment>
<organism evidence="1 2">
    <name type="scientific">Eumeta variegata</name>
    <name type="common">Bagworm moth</name>
    <name type="synonym">Eumeta japonica</name>
    <dbReference type="NCBI Taxonomy" id="151549"/>
    <lineage>
        <taxon>Eukaryota</taxon>
        <taxon>Metazoa</taxon>
        <taxon>Ecdysozoa</taxon>
        <taxon>Arthropoda</taxon>
        <taxon>Hexapoda</taxon>
        <taxon>Insecta</taxon>
        <taxon>Pterygota</taxon>
        <taxon>Neoptera</taxon>
        <taxon>Endopterygota</taxon>
        <taxon>Lepidoptera</taxon>
        <taxon>Glossata</taxon>
        <taxon>Ditrysia</taxon>
        <taxon>Tineoidea</taxon>
        <taxon>Psychidae</taxon>
        <taxon>Oiketicinae</taxon>
        <taxon>Eumeta</taxon>
    </lineage>
</organism>
<name>A0A4C1UJ69_EUMVA</name>
<protein>
    <submittedName>
        <fullName evidence="1">Uncharacterized protein</fullName>
    </submittedName>
</protein>